<reference evidence="1" key="1">
    <citation type="submission" date="2022-02" db="EMBL/GenBank/DDBJ databases">
        <authorList>
            <person name="King R."/>
        </authorList>
    </citation>
    <scope>NUCLEOTIDE SEQUENCE</scope>
</reference>
<protein>
    <submittedName>
        <fullName evidence="1">Uncharacterized protein</fullName>
    </submittedName>
</protein>
<keyword evidence="2" id="KW-1185">Reference proteome</keyword>
<dbReference type="AlphaFoldDB" id="A0A9P0IFZ5"/>
<proteinExistence type="predicted"/>
<name>A0A9P0IFZ5_SPOLI</name>
<evidence type="ECO:0000313" key="1">
    <source>
        <dbReference type="EMBL" id="CAH1645495.1"/>
    </source>
</evidence>
<accession>A0A9P0IFZ5</accession>
<dbReference type="EMBL" id="LR824537">
    <property type="protein sequence ID" value="CAH1645495.1"/>
    <property type="molecule type" value="Genomic_DNA"/>
</dbReference>
<organism evidence="1 2">
    <name type="scientific">Spodoptera littoralis</name>
    <name type="common">Egyptian cotton leafworm</name>
    <dbReference type="NCBI Taxonomy" id="7109"/>
    <lineage>
        <taxon>Eukaryota</taxon>
        <taxon>Metazoa</taxon>
        <taxon>Ecdysozoa</taxon>
        <taxon>Arthropoda</taxon>
        <taxon>Hexapoda</taxon>
        <taxon>Insecta</taxon>
        <taxon>Pterygota</taxon>
        <taxon>Neoptera</taxon>
        <taxon>Endopterygota</taxon>
        <taxon>Lepidoptera</taxon>
        <taxon>Glossata</taxon>
        <taxon>Ditrysia</taxon>
        <taxon>Noctuoidea</taxon>
        <taxon>Noctuidae</taxon>
        <taxon>Amphipyrinae</taxon>
        <taxon>Spodoptera</taxon>
    </lineage>
</organism>
<sequence>MGIQAAIFGNWTEQPPSLSMCIGAWDCFRTLPLPRNANLCLVSYLMANYLSEAYMILRRCDWLVSAFSGLMVRCETWRRHLQRFVISQAKRLPFVQSIILKMRFVDRALIKGLDDSGSSGLIVRIKSWVRLERYCHTATYDCDRECQFASHLDMIARYLVKCQPNCTRYFVKKYECLSVGNDNVTHSDVTLKIN</sequence>
<evidence type="ECO:0000313" key="2">
    <source>
        <dbReference type="Proteomes" id="UP001153321"/>
    </source>
</evidence>
<dbReference type="Proteomes" id="UP001153321">
    <property type="component" value="Chromosome 6"/>
</dbReference>
<gene>
    <name evidence="1" type="ORF">SPLIT_LOCUS10847</name>
</gene>